<accession>A0A9N9AZT7</accession>
<feature type="region of interest" description="Disordered" evidence="1">
    <location>
        <begin position="15"/>
        <end position="47"/>
    </location>
</feature>
<name>A0A9N9AZT7_FUNMO</name>
<proteinExistence type="predicted"/>
<organism evidence="2 3">
    <name type="scientific">Funneliformis mosseae</name>
    <name type="common">Endomycorrhizal fungus</name>
    <name type="synonym">Glomus mosseae</name>
    <dbReference type="NCBI Taxonomy" id="27381"/>
    <lineage>
        <taxon>Eukaryota</taxon>
        <taxon>Fungi</taxon>
        <taxon>Fungi incertae sedis</taxon>
        <taxon>Mucoromycota</taxon>
        <taxon>Glomeromycotina</taxon>
        <taxon>Glomeromycetes</taxon>
        <taxon>Glomerales</taxon>
        <taxon>Glomeraceae</taxon>
        <taxon>Funneliformis</taxon>
    </lineage>
</organism>
<sequence length="104" mass="11535">MKILLLPVSSVQRRCSSSSLRESPRPRRGHSPNTYSPGSQRGHSRRDIEALSKVVSTLIKEVRILKASSSISYQPGKKIPSVQSMLPRHVSISPESEGGYHHYA</sequence>
<feature type="compositionally biased region" description="Polar residues" evidence="1">
    <location>
        <begin position="31"/>
        <end position="41"/>
    </location>
</feature>
<dbReference type="Proteomes" id="UP000789375">
    <property type="component" value="Unassembled WGS sequence"/>
</dbReference>
<evidence type="ECO:0000256" key="1">
    <source>
        <dbReference type="SAM" id="MobiDB-lite"/>
    </source>
</evidence>
<dbReference type="AlphaFoldDB" id="A0A9N9AZT7"/>
<dbReference type="EMBL" id="CAJVPP010001310">
    <property type="protein sequence ID" value="CAG8548096.1"/>
    <property type="molecule type" value="Genomic_DNA"/>
</dbReference>
<comment type="caution">
    <text evidence="2">The sequence shown here is derived from an EMBL/GenBank/DDBJ whole genome shotgun (WGS) entry which is preliminary data.</text>
</comment>
<evidence type="ECO:0000313" key="3">
    <source>
        <dbReference type="Proteomes" id="UP000789375"/>
    </source>
</evidence>
<reference evidence="2" key="1">
    <citation type="submission" date="2021-06" db="EMBL/GenBank/DDBJ databases">
        <authorList>
            <person name="Kallberg Y."/>
            <person name="Tangrot J."/>
            <person name="Rosling A."/>
        </authorList>
    </citation>
    <scope>NUCLEOTIDE SEQUENCE</scope>
    <source>
        <strain evidence="2">87-6 pot B 2015</strain>
    </source>
</reference>
<protein>
    <submittedName>
        <fullName evidence="2">12311_t:CDS:1</fullName>
    </submittedName>
</protein>
<gene>
    <name evidence="2" type="ORF">FMOSSE_LOCUS6324</name>
</gene>
<keyword evidence="3" id="KW-1185">Reference proteome</keyword>
<evidence type="ECO:0000313" key="2">
    <source>
        <dbReference type="EMBL" id="CAG8548096.1"/>
    </source>
</evidence>